<evidence type="ECO:0000256" key="3">
    <source>
        <dbReference type="ARBA" id="ARBA00022692"/>
    </source>
</evidence>
<name>A0A2V3ZZX9_9BACT</name>
<feature type="transmembrane region" description="Helical" evidence="6">
    <location>
        <begin position="31"/>
        <end position="53"/>
    </location>
</feature>
<organism evidence="8 9">
    <name type="scientific">Marinifilum breve</name>
    <dbReference type="NCBI Taxonomy" id="2184082"/>
    <lineage>
        <taxon>Bacteria</taxon>
        <taxon>Pseudomonadati</taxon>
        <taxon>Bacteroidota</taxon>
        <taxon>Bacteroidia</taxon>
        <taxon>Marinilabiliales</taxon>
        <taxon>Marinifilaceae</taxon>
    </lineage>
</organism>
<feature type="transmembrane region" description="Helical" evidence="6">
    <location>
        <begin position="65"/>
        <end position="88"/>
    </location>
</feature>
<dbReference type="OrthoDB" id="9150437at2"/>
<evidence type="ECO:0000256" key="6">
    <source>
        <dbReference type="SAM" id="Phobius"/>
    </source>
</evidence>
<evidence type="ECO:0000313" key="9">
    <source>
        <dbReference type="Proteomes" id="UP000248079"/>
    </source>
</evidence>
<feature type="transmembrane region" description="Helical" evidence="6">
    <location>
        <begin position="263"/>
        <end position="280"/>
    </location>
</feature>
<proteinExistence type="predicted"/>
<feature type="transmembrane region" description="Helical" evidence="6">
    <location>
        <begin position="236"/>
        <end position="257"/>
    </location>
</feature>
<feature type="transmembrane region" description="Helical" evidence="6">
    <location>
        <begin position="7"/>
        <end position="25"/>
    </location>
</feature>
<dbReference type="Pfam" id="PF00892">
    <property type="entry name" value="EamA"/>
    <property type="match status" value="2"/>
</dbReference>
<gene>
    <name evidence="8" type="ORF">DF185_05945</name>
</gene>
<evidence type="ECO:0000259" key="7">
    <source>
        <dbReference type="Pfam" id="PF00892"/>
    </source>
</evidence>
<protein>
    <submittedName>
        <fullName evidence="8">EamA/RhaT family transporter</fullName>
    </submittedName>
</protein>
<accession>A0A2V3ZZX9</accession>
<comment type="subcellular location">
    <subcellularLocation>
        <location evidence="1">Cell membrane</location>
        <topology evidence="1">Multi-pass membrane protein</topology>
    </subcellularLocation>
</comment>
<feature type="transmembrane region" description="Helical" evidence="6">
    <location>
        <begin position="174"/>
        <end position="194"/>
    </location>
</feature>
<dbReference type="InterPro" id="IPR000620">
    <property type="entry name" value="EamA_dom"/>
</dbReference>
<evidence type="ECO:0000256" key="4">
    <source>
        <dbReference type="ARBA" id="ARBA00022989"/>
    </source>
</evidence>
<dbReference type="PANTHER" id="PTHR42920">
    <property type="entry name" value="OS03G0707200 PROTEIN-RELATED"/>
    <property type="match status" value="1"/>
</dbReference>
<feature type="domain" description="EamA" evidence="7">
    <location>
        <begin position="145"/>
        <end position="277"/>
    </location>
</feature>
<feature type="transmembrane region" description="Helical" evidence="6">
    <location>
        <begin position="94"/>
        <end position="112"/>
    </location>
</feature>
<evidence type="ECO:0000313" key="8">
    <source>
        <dbReference type="EMBL" id="PXY02185.1"/>
    </source>
</evidence>
<evidence type="ECO:0000256" key="5">
    <source>
        <dbReference type="ARBA" id="ARBA00023136"/>
    </source>
</evidence>
<feature type="transmembrane region" description="Helical" evidence="6">
    <location>
        <begin position="206"/>
        <end position="224"/>
    </location>
</feature>
<keyword evidence="9" id="KW-1185">Reference proteome</keyword>
<keyword evidence="4 6" id="KW-1133">Transmembrane helix</keyword>
<dbReference type="GO" id="GO:0005886">
    <property type="term" value="C:plasma membrane"/>
    <property type="evidence" value="ECO:0007669"/>
    <property type="project" value="UniProtKB-SubCell"/>
</dbReference>
<dbReference type="InterPro" id="IPR051258">
    <property type="entry name" value="Diverse_Substrate_Transporter"/>
</dbReference>
<keyword evidence="2" id="KW-1003">Cell membrane</keyword>
<evidence type="ECO:0000256" key="1">
    <source>
        <dbReference type="ARBA" id="ARBA00004651"/>
    </source>
</evidence>
<dbReference type="RefSeq" id="WP_110359819.1">
    <property type="nucleotide sequence ID" value="NZ_QFLI01000002.1"/>
</dbReference>
<dbReference type="SUPFAM" id="SSF103481">
    <property type="entry name" value="Multidrug resistance efflux transporter EmrE"/>
    <property type="match status" value="2"/>
</dbReference>
<feature type="transmembrane region" description="Helical" evidence="6">
    <location>
        <begin position="119"/>
        <end position="137"/>
    </location>
</feature>
<reference evidence="8 9" key="1">
    <citation type="submission" date="2018-05" db="EMBL/GenBank/DDBJ databases">
        <title>Marinifilum breve JC075T sp. nov., a marine bacterium isolated from Yongle Blue Hole in the South China Sea.</title>
        <authorList>
            <person name="Fu T."/>
        </authorList>
    </citation>
    <scope>NUCLEOTIDE SEQUENCE [LARGE SCALE GENOMIC DNA]</scope>
    <source>
        <strain evidence="8 9">JC075</strain>
    </source>
</reference>
<dbReference type="AlphaFoldDB" id="A0A2V3ZZX9"/>
<dbReference type="Proteomes" id="UP000248079">
    <property type="component" value="Unassembled WGS sequence"/>
</dbReference>
<evidence type="ECO:0000256" key="2">
    <source>
        <dbReference type="ARBA" id="ARBA00022475"/>
    </source>
</evidence>
<feature type="domain" description="EamA" evidence="7">
    <location>
        <begin position="6"/>
        <end position="136"/>
    </location>
</feature>
<dbReference type="InterPro" id="IPR037185">
    <property type="entry name" value="EmrE-like"/>
</dbReference>
<keyword evidence="3 6" id="KW-0812">Transmembrane</keyword>
<dbReference type="PANTHER" id="PTHR42920:SF5">
    <property type="entry name" value="EAMA DOMAIN-CONTAINING PROTEIN"/>
    <property type="match status" value="1"/>
</dbReference>
<comment type="caution">
    <text evidence="8">The sequence shown here is derived from an EMBL/GenBank/DDBJ whole genome shotgun (WGS) entry which is preliminary data.</text>
</comment>
<feature type="transmembrane region" description="Helical" evidence="6">
    <location>
        <begin position="149"/>
        <end position="167"/>
    </location>
</feature>
<keyword evidence="5 6" id="KW-0472">Membrane</keyword>
<sequence length="294" mass="32811">MSLKFKAIFLLLLGTIFWGMTFVFIKDAVSLMSVAGFLGYRFLLAGFVLALIFIKRIKRLDRTTLKYGALMSLPLLSSFLAQTIGLQYTSASKGGFITGLSVVFVPVILSIIQRKLPSSNIFIAVLMATIGLAMLTLSSSLDLNIGDSWVFFSAILFAIYIIMVGKISRKCDGILLSVTQFLIVGIVCTTYAGINGELFVPTQYKLWQAILFTALFATAFMYTVQNYYQKYISEITTSIIFSFEPLFAAITAFFYLNEELTEKTILGGLLIFVGILFAELKWRDVKVLLRIGKY</sequence>
<dbReference type="EMBL" id="QFLI01000002">
    <property type="protein sequence ID" value="PXY02185.1"/>
    <property type="molecule type" value="Genomic_DNA"/>
</dbReference>